<dbReference type="Proteomes" id="UP000233551">
    <property type="component" value="Unassembled WGS sequence"/>
</dbReference>
<gene>
    <name evidence="1" type="ORF">CRG98_038328</name>
</gene>
<dbReference type="AlphaFoldDB" id="A0A2I0IBB2"/>
<evidence type="ECO:0000313" key="1">
    <source>
        <dbReference type="EMBL" id="PKI41278.1"/>
    </source>
</evidence>
<evidence type="ECO:0008006" key="3">
    <source>
        <dbReference type="Google" id="ProtNLM"/>
    </source>
</evidence>
<evidence type="ECO:0000313" key="2">
    <source>
        <dbReference type="Proteomes" id="UP000233551"/>
    </source>
</evidence>
<organism evidence="1 2">
    <name type="scientific">Punica granatum</name>
    <name type="common">Pomegranate</name>
    <dbReference type="NCBI Taxonomy" id="22663"/>
    <lineage>
        <taxon>Eukaryota</taxon>
        <taxon>Viridiplantae</taxon>
        <taxon>Streptophyta</taxon>
        <taxon>Embryophyta</taxon>
        <taxon>Tracheophyta</taxon>
        <taxon>Spermatophyta</taxon>
        <taxon>Magnoliopsida</taxon>
        <taxon>eudicotyledons</taxon>
        <taxon>Gunneridae</taxon>
        <taxon>Pentapetalae</taxon>
        <taxon>rosids</taxon>
        <taxon>malvids</taxon>
        <taxon>Myrtales</taxon>
        <taxon>Lythraceae</taxon>
        <taxon>Punica</taxon>
    </lineage>
</organism>
<comment type="caution">
    <text evidence="1">The sequence shown here is derived from an EMBL/GenBank/DDBJ whole genome shotgun (WGS) entry which is preliminary data.</text>
</comment>
<reference evidence="1 2" key="1">
    <citation type="submission" date="2017-11" db="EMBL/GenBank/DDBJ databases">
        <title>De-novo sequencing of pomegranate (Punica granatum L.) genome.</title>
        <authorList>
            <person name="Akparov Z."/>
            <person name="Amiraslanov A."/>
            <person name="Hajiyeva S."/>
            <person name="Abbasov M."/>
            <person name="Kaur K."/>
            <person name="Hamwieh A."/>
            <person name="Solovyev V."/>
            <person name="Salamov A."/>
            <person name="Braich B."/>
            <person name="Kosarev P."/>
            <person name="Mahmoud A."/>
            <person name="Hajiyev E."/>
            <person name="Babayeva S."/>
            <person name="Izzatullayeva V."/>
            <person name="Mammadov A."/>
            <person name="Mammadov A."/>
            <person name="Sharifova S."/>
            <person name="Ojaghi J."/>
            <person name="Eynullazada K."/>
            <person name="Bayramov B."/>
            <person name="Abdulazimova A."/>
            <person name="Shahmuradov I."/>
        </authorList>
    </citation>
    <scope>NUCLEOTIDE SEQUENCE [LARGE SCALE GENOMIC DNA]</scope>
    <source>
        <strain evidence="2">cv. AG2017</strain>
        <tissue evidence="1">Leaf</tissue>
    </source>
</reference>
<dbReference type="EMBL" id="PGOL01003422">
    <property type="protein sequence ID" value="PKI41278.1"/>
    <property type="molecule type" value="Genomic_DNA"/>
</dbReference>
<name>A0A2I0IBB2_PUNGR</name>
<keyword evidence="2" id="KW-1185">Reference proteome</keyword>
<accession>A0A2I0IBB2</accession>
<proteinExistence type="predicted"/>
<protein>
    <recommendedName>
        <fullName evidence="3">Aminotransferase-like plant mobile domain-containing protein</fullName>
    </recommendedName>
</protein>
<sequence length="174" mass="20191">MHIWTTLHQVDRDYIATFVDDFTLLATRRVDWSFLVATITFWGPIHAIFSIQGIEFTPTIEEYQILISRIAVTRVLATWRTAIVEHPYFPKHSTRDEQDFRTTKEYILRFYCWVLPAHEDPVEVDAPSQTSFSSTATMVELASTMMERDHLCQEVAKKDKGPRVGSSERLHGEV</sequence>